<dbReference type="EMBL" id="JAPMOS010000016">
    <property type="protein sequence ID" value="KAJ4459890.1"/>
    <property type="molecule type" value="Genomic_DNA"/>
</dbReference>
<evidence type="ECO:0000313" key="8">
    <source>
        <dbReference type="Proteomes" id="UP001141327"/>
    </source>
</evidence>
<dbReference type="SUPFAM" id="SSF49785">
    <property type="entry name" value="Galactose-binding domain-like"/>
    <property type="match status" value="1"/>
</dbReference>
<evidence type="ECO:0000256" key="3">
    <source>
        <dbReference type="ARBA" id="ARBA00022776"/>
    </source>
</evidence>
<dbReference type="Pfam" id="PF03256">
    <property type="entry name" value="ANAPC10"/>
    <property type="match status" value="1"/>
</dbReference>
<protein>
    <submittedName>
        <fullName evidence="7">Anaphase-promoting complex subunit 10</fullName>
    </submittedName>
</protein>
<dbReference type="PROSITE" id="PS51284">
    <property type="entry name" value="DOC"/>
    <property type="match status" value="1"/>
</dbReference>
<dbReference type="Proteomes" id="UP001141327">
    <property type="component" value="Unassembled WGS sequence"/>
</dbReference>
<evidence type="ECO:0000313" key="7">
    <source>
        <dbReference type="EMBL" id="KAJ4459890.1"/>
    </source>
</evidence>
<keyword evidence="8" id="KW-1185">Reference proteome</keyword>
<accession>A0ABQ8UQR3</accession>
<feature type="domain" description="DOC" evidence="6">
    <location>
        <begin position="1"/>
        <end position="106"/>
    </location>
</feature>
<dbReference type="InterPro" id="IPR004939">
    <property type="entry name" value="APC_su10/DOC_dom"/>
</dbReference>
<proteinExistence type="inferred from homology"/>
<comment type="caution">
    <text evidence="7">The sequence shown here is derived from an EMBL/GenBank/DDBJ whole genome shotgun (WGS) entry which is preliminary data.</text>
</comment>
<keyword evidence="4" id="KW-0833">Ubl conjugation pathway</keyword>
<reference evidence="7" key="1">
    <citation type="journal article" date="2022" name="bioRxiv">
        <title>Genomics of Preaxostyla Flagellates Illuminates Evolutionary Transitions and the Path Towards Mitochondrial Loss.</title>
        <authorList>
            <person name="Novak L.V.F."/>
            <person name="Treitli S.C."/>
            <person name="Pyrih J."/>
            <person name="Halakuc P."/>
            <person name="Pipaliya S.V."/>
            <person name="Vacek V."/>
            <person name="Brzon O."/>
            <person name="Soukal P."/>
            <person name="Eme L."/>
            <person name="Dacks J.B."/>
            <person name="Karnkowska A."/>
            <person name="Elias M."/>
            <person name="Hampl V."/>
        </authorList>
    </citation>
    <scope>NUCLEOTIDE SEQUENCE</scope>
    <source>
        <strain evidence="7">RCP-MX</strain>
    </source>
</reference>
<dbReference type="InterPro" id="IPR008979">
    <property type="entry name" value="Galactose-bd-like_sf"/>
</dbReference>
<dbReference type="PANTHER" id="PTHR12936">
    <property type="entry name" value="ANAPHASE-PROMOTING COMPLEX 10"/>
    <property type="match status" value="1"/>
</dbReference>
<keyword evidence="5" id="KW-0131">Cell cycle</keyword>
<keyword evidence="3" id="KW-0498">Mitosis</keyword>
<evidence type="ECO:0000256" key="4">
    <source>
        <dbReference type="ARBA" id="ARBA00022786"/>
    </source>
</evidence>
<dbReference type="InterPro" id="IPR016901">
    <property type="entry name" value="APC10/Doc1"/>
</dbReference>
<organism evidence="7 8">
    <name type="scientific">Paratrimastix pyriformis</name>
    <dbReference type="NCBI Taxonomy" id="342808"/>
    <lineage>
        <taxon>Eukaryota</taxon>
        <taxon>Metamonada</taxon>
        <taxon>Preaxostyla</taxon>
        <taxon>Paratrimastigidae</taxon>
        <taxon>Paratrimastix</taxon>
    </lineage>
</organism>
<evidence type="ECO:0000256" key="5">
    <source>
        <dbReference type="ARBA" id="ARBA00023306"/>
    </source>
</evidence>
<evidence type="ECO:0000256" key="2">
    <source>
        <dbReference type="ARBA" id="ARBA00022618"/>
    </source>
</evidence>
<dbReference type="Gene3D" id="2.60.120.260">
    <property type="entry name" value="Galactose-binding domain-like"/>
    <property type="match status" value="1"/>
</dbReference>
<dbReference type="SMART" id="SM01337">
    <property type="entry name" value="APC10"/>
    <property type="match status" value="1"/>
</dbReference>
<gene>
    <name evidence="7" type="ORF">PAPYR_3946</name>
</gene>
<name>A0ABQ8UQR3_9EUKA</name>
<sequence length="106" mass="12147">MRVSELSLYLSFSQDQSYTPRQIAVKVGSSFHAQHEICQMELDCPEGWVHIPLGSADRPFVWATSVQIAIHSNHQEGRDSHVRQIKFRDDGIAYTTMTFAQQARLR</sequence>
<evidence type="ECO:0000259" key="6">
    <source>
        <dbReference type="PROSITE" id="PS51284"/>
    </source>
</evidence>
<evidence type="ECO:0000256" key="1">
    <source>
        <dbReference type="ARBA" id="ARBA00006762"/>
    </source>
</evidence>
<dbReference type="PANTHER" id="PTHR12936:SF0">
    <property type="entry name" value="ANAPHASE-PROMOTING COMPLEX SUBUNIT 10"/>
    <property type="match status" value="1"/>
</dbReference>
<keyword evidence="2" id="KW-0132">Cell division</keyword>
<comment type="similarity">
    <text evidence="1">Belongs to the APC10 family.</text>
</comment>